<proteinExistence type="predicted"/>
<organism evidence="3 4">
    <name type="scientific">Mannheimia haemolytica</name>
    <name type="common">Pasteurella haemolytica</name>
    <dbReference type="NCBI Taxonomy" id="75985"/>
    <lineage>
        <taxon>Bacteria</taxon>
        <taxon>Pseudomonadati</taxon>
        <taxon>Pseudomonadota</taxon>
        <taxon>Gammaproteobacteria</taxon>
        <taxon>Pasteurellales</taxon>
        <taxon>Pasteurellaceae</taxon>
        <taxon>Mannheimia</taxon>
    </lineage>
</organism>
<dbReference type="PANTHER" id="PTHR10953">
    <property type="entry name" value="UBIQUITIN-ACTIVATING ENZYME E1"/>
    <property type="match status" value="1"/>
</dbReference>
<keyword evidence="3" id="KW-0548">Nucleotidyltransferase</keyword>
<dbReference type="KEGG" id="mhay:VK67_08970"/>
<dbReference type="GO" id="GO:0045116">
    <property type="term" value="P:protein neddylation"/>
    <property type="evidence" value="ECO:0007669"/>
    <property type="project" value="TreeGrafter"/>
</dbReference>
<dbReference type="GO" id="GO:0005737">
    <property type="term" value="C:cytoplasm"/>
    <property type="evidence" value="ECO:0007669"/>
    <property type="project" value="TreeGrafter"/>
</dbReference>
<evidence type="ECO:0000313" key="4">
    <source>
        <dbReference type="Proteomes" id="UP000315164"/>
    </source>
</evidence>
<evidence type="ECO:0000313" key="2">
    <source>
        <dbReference type="EMBL" id="TRB38085.1"/>
    </source>
</evidence>
<accession>A0A547EIY7</accession>
<dbReference type="EMBL" id="VAJB01000009">
    <property type="protein sequence ID" value="TRB74906.1"/>
    <property type="molecule type" value="Genomic_DNA"/>
</dbReference>
<dbReference type="KEGG" id="mhaq:WC39_08970"/>
<feature type="domain" description="THIF-type NAD/FAD binding fold" evidence="1">
    <location>
        <begin position="100"/>
        <end position="307"/>
    </location>
</feature>
<dbReference type="SUPFAM" id="SSF69572">
    <property type="entry name" value="Activating enzymes of the ubiquitin-like proteins"/>
    <property type="match status" value="1"/>
</dbReference>
<dbReference type="InterPro" id="IPR045886">
    <property type="entry name" value="ThiF/MoeB/HesA"/>
</dbReference>
<sequence>MEGEYKLKADVTIYHDTPYTKVLFGSTYIEILDDDQYYFSILEKRRWKLENLPDELVDVLKEYNLFVKTYIHEYENTELEKNIYLIESLIDSKSHKTPIDIQKQLSSTKILLLGVGGIGCIVLDNLLRLGIRDFFIIDSDMVEVSNLNRQILFVKEDIGFYKVEIIKNKVLAMYDGVRVNYSTEYVDNVNYLSDICINYSPDFIVNALDTPRNIEGIIFDISKKLSIPSISCGVGVHSGFWGPIYPFAKYYEIEKEFRNLNVKPIKGSLPTTNMIIGSMVSHDIFKFFINPKDKNLYSRKFFNFQTYTCEVI</sequence>
<name>A0A547EIY7_MANHA</name>
<dbReference type="GO" id="GO:0016779">
    <property type="term" value="F:nucleotidyltransferase activity"/>
    <property type="evidence" value="ECO:0007669"/>
    <property type="project" value="UniProtKB-KW"/>
</dbReference>
<dbReference type="Pfam" id="PF00899">
    <property type="entry name" value="ThiF"/>
    <property type="match status" value="1"/>
</dbReference>
<comment type="caution">
    <text evidence="3">The sequence shown here is derived from an EMBL/GenBank/DDBJ whole genome shotgun (WGS) entry which is preliminary data.</text>
</comment>
<dbReference type="Proteomes" id="UP000315164">
    <property type="component" value="Unassembled WGS sequence"/>
</dbReference>
<dbReference type="InterPro" id="IPR035985">
    <property type="entry name" value="Ubiquitin-activating_enz"/>
</dbReference>
<dbReference type="RefSeq" id="WP_006248372.1">
    <property type="nucleotide sequence ID" value="NZ_CP011098.1"/>
</dbReference>
<dbReference type="EMBL" id="VAJI01000009">
    <property type="protein sequence ID" value="TRB38085.1"/>
    <property type="molecule type" value="Genomic_DNA"/>
</dbReference>
<dbReference type="CDD" id="cd01483">
    <property type="entry name" value="E1_enzyme_family"/>
    <property type="match status" value="1"/>
</dbReference>
<gene>
    <name evidence="3" type="ORF">FEA53_06350</name>
    <name evidence="2" type="ORF">FEB89_06415</name>
</gene>
<evidence type="ECO:0000259" key="1">
    <source>
        <dbReference type="Pfam" id="PF00899"/>
    </source>
</evidence>
<dbReference type="OrthoDB" id="9804286at2"/>
<keyword evidence="5" id="KW-1185">Reference proteome</keyword>
<dbReference type="InterPro" id="IPR000594">
    <property type="entry name" value="ThiF_NAD_FAD-bd"/>
</dbReference>
<reference evidence="4 5" key="1">
    <citation type="journal article" date="2019" name="Vet. Microbiol.">
        <title>Genetic characterization of susceptible and multi-drug resistant Mannheimia haemolytica isolated from high-risk stocker calves prior to and after antimicrobial metaphylaxis.</title>
        <authorList>
            <person name="Snyder E.R."/>
            <person name="Alvarez-Narvaez S."/>
            <person name="Credille B.C."/>
        </authorList>
    </citation>
    <scope>NUCLEOTIDE SEQUENCE [LARGE SCALE GENOMIC DNA]</scope>
    <source>
        <strain evidence="3 4">UGA-R5-128-1</strain>
        <strain evidence="2 5">UGA-R7-163-1</strain>
    </source>
</reference>
<dbReference type="Proteomes" id="UP000318394">
    <property type="component" value="Unassembled WGS sequence"/>
</dbReference>
<dbReference type="GeneID" id="67369500"/>
<dbReference type="AlphaFoldDB" id="A0A547EIY7"/>
<dbReference type="GO" id="GO:0019781">
    <property type="term" value="F:NEDD8 activating enzyme activity"/>
    <property type="evidence" value="ECO:0007669"/>
    <property type="project" value="TreeGrafter"/>
</dbReference>
<dbReference type="Gene3D" id="3.40.50.720">
    <property type="entry name" value="NAD(P)-binding Rossmann-like Domain"/>
    <property type="match status" value="1"/>
</dbReference>
<protein>
    <submittedName>
        <fullName evidence="3">ThiF family adenylyltransferase</fullName>
    </submittedName>
</protein>
<evidence type="ECO:0000313" key="3">
    <source>
        <dbReference type="EMBL" id="TRB74906.1"/>
    </source>
</evidence>
<dbReference type="PANTHER" id="PTHR10953:SF6">
    <property type="entry name" value="NEDD8-ACTIVATING ENZYME E1 CATALYTIC SUBUNIT"/>
    <property type="match status" value="1"/>
</dbReference>
<evidence type="ECO:0000313" key="5">
    <source>
        <dbReference type="Proteomes" id="UP000318394"/>
    </source>
</evidence>
<keyword evidence="3" id="KW-0808">Transferase</keyword>